<keyword evidence="9 10" id="KW-0479">Metal-binding</keyword>
<evidence type="ECO:0000256" key="8">
    <source>
        <dbReference type="ARBA" id="ARBA00023136"/>
    </source>
</evidence>
<dbReference type="SUPFAM" id="SSF48264">
    <property type="entry name" value="Cytochrome P450"/>
    <property type="match status" value="1"/>
</dbReference>
<evidence type="ECO:0000256" key="9">
    <source>
        <dbReference type="PIRSR" id="PIRSR602401-1"/>
    </source>
</evidence>
<dbReference type="InterPro" id="IPR050196">
    <property type="entry name" value="Cytochrome_P450_Monoox"/>
</dbReference>
<reference evidence="11 12" key="1">
    <citation type="journal article" date="2019" name="Sci. Rep.">
        <title>Orb-weaving spider Araneus ventricosus genome elucidates the spidroin gene catalogue.</title>
        <authorList>
            <person name="Kono N."/>
            <person name="Nakamura H."/>
            <person name="Ohtoshi R."/>
            <person name="Moran D.A.P."/>
            <person name="Shinohara A."/>
            <person name="Yoshida Y."/>
            <person name="Fujiwara M."/>
            <person name="Mori M."/>
            <person name="Tomita M."/>
            <person name="Arakawa K."/>
        </authorList>
    </citation>
    <scope>NUCLEOTIDE SEQUENCE [LARGE SCALE GENOMIC DNA]</scope>
</reference>
<gene>
    <name evidence="11" type="primary">Cyp4c3_20</name>
    <name evidence="11" type="ORF">AVEN_117505_1</name>
</gene>
<keyword evidence="12" id="KW-1185">Reference proteome</keyword>
<dbReference type="GO" id="GO:0004497">
    <property type="term" value="F:monooxygenase activity"/>
    <property type="evidence" value="ECO:0007669"/>
    <property type="project" value="UniProtKB-KW"/>
</dbReference>
<comment type="cofactor">
    <cofactor evidence="1 9">
        <name>heme</name>
        <dbReference type="ChEBI" id="CHEBI:30413"/>
    </cofactor>
</comment>
<keyword evidence="6 9" id="KW-0408">Iron</keyword>
<dbReference type="PRINTS" id="PR00385">
    <property type="entry name" value="P450"/>
</dbReference>
<evidence type="ECO:0000256" key="6">
    <source>
        <dbReference type="ARBA" id="ARBA00023004"/>
    </source>
</evidence>
<protein>
    <submittedName>
        <fullName evidence="11">Cytochrome P450 4c3</fullName>
    </submittedName>
</protein>
<dbReference type="InterPro" id="IPR036396">
    <property type="entry name" value="Cyt_P450_sf"/>
</dbReference>
<evidence type="ECO:0000256" key="3">
    <source>
        <dbReference type="ARBA" id="ARBA00010617"/>
    </source>
</evidence>
<dbReference type="GO" id="GO:0005789">
    <property type="term" value="C:endoplasmic reticulum membrane"/>
    <property type="evidence" value="ECO:0007669"/>
    <property type="project" value="UniProtKB-SubCell"/>
</dbReference>
<keyword evidence="10" id="KW-0560">Oxidoreductase</keyword>
<dbReference type="CDD" id="cd20628">
    <property type="entry name" value="CYP4"/>
    <property type="match status" value="1"/>
</dbReference>
<evidence type="ECO:0000313" key="11">
    <source>
        <dbReference type="EMBL" id="GBM59064.1"/>
    </source>
</evidence>
<dbReference type="Pfam" id="PF00067">
    <property type="entry name" value="p450"/>
    <property type="match status" value="1"/>
</dbReference>
<dbReference type="PRINTS" id="PR00463">
    <property type="entry name" value="EP450I"/>
</dbReference>
<keyword evidence="4 9" id="KW-0349">Heme</keyword>
<comment type="similarity">
    <text evidence="3 10">Belongs to the cytochrome P450 family.</text>
</comment>
<evidence type="ECO:0000313" key="12">
    <source>
        <dbReference type="Proteomes" id="UP000499080"/>
    </source>
</evidence>
<keyword evidence="5" id="KW-0256">Endoplasmic reticulum</keyword>
<dbReference type="PANTHER" id="PTHR24291">
    <property type="entry name" value="CYTOCHROME P450 FAMILY 4"/>
    <property type="match status" value="1"/>
</dbReference>
<dbReference type="Gene3D" id="1.10.630.10">
    <property type="entry name" value="Cytochrome P450"/>
    <property type="match status" value="1"/>
</dbReference>
<comment type="subcellular location">
    <subcellularLocation>
        <location evidence="2">Endoplasmic reticulum membrane</location>
    </subcellularLocation>
</comment>
<dbReference type="InterPro" id="IPR002401">
    <property type="entry name" value="Cyt_P450_E_grp-I"/>
</dbReference>
<dbReference type="Proteomes" id="UP000499080">
    <property type="component" value="Unassembled WGS sequence"/>
</dbReference>
<dbReference type="PROSITE" id="PS00086">
    <property type="entry name" value="CYTOCHROME_P450"/>
    <property type="match status" value="1"/>
</dbReference>
<evidence type="ECO:0000256" key="2">
    <source>
        <dbReference type="ARBA" id="ARBA00004586"/>
    </source>
</evidence>
<name>A0A4Y2H420_ARAVE</name>
<comment type="caution">
    <text evidence="11">The sequence shown here is derived from an EMBL/GenBank/DDBJ whole genome shotgun (WGS) entry which is preliminary data.</text>
</comment>
<dbReference type="OrthoDB" id="6427845at2759"/>
<dbReference type="GO" id="GO:0020037">
    <property type="term" value="F:heme binding"/>
    <property type="evidence" value="ECO:0007669"/>
    <property type="project" value="InterPro"/>
</dbReference>
<evidence type="ECO:0000256" key="4">
    <source>
        <dbReference type="ARBA" id="ARBA00022617"/>
    </source>
</evidence>
<dbReference type="GO" id="GO:0005506">
    <property type="term" value="F:iron ion binding"/>
    <property type="evidence" value="ECO:0007669"/>
    <property type="project" value="InterPro"/>
</dbReference>
<dbReference type="AlphaFoldDB" id="A0A4Y2H420"/>
<evidence type="ECO:0000256" key="1">
    <source>
        <dbReference type="ARBA" id="ARBA00001971"/>
    </source>
</evidence>
<keyword evidence="7 10" id="KW-0503">Monooxygenase</keyword>
<dbReference type="GO" id="GO:0016705">
    <property type="term" value="F:oxidoreductase activity, acting on paired donors, with incorporation or reduction of molecular oxygen"/>
    <property type="evidence" value="ECO:0007669"/>
    <property type="project" value="InterPro"/>
</dbReference>
<accession>A0A4Y2H420</accession>
<organism evidence="11 12">
    <name type="scientific">Araneus ventricosus</name>
    <name type="common">Orbweaver spider</name>
    <name type="synonym">Epeira ventricosa</name>
    <dbReference type="NCBI Taxonomy" id="182803"/>
    <lineage>
        <taxon>Eukaryota</taxon>
        <taxon>Metazoa</taxon>
        <taxon>Ecdysozoa</taxon>
        <taxon>Arthropoda</taxon>
        <taxon>Chelicerata</taxon>
        <taxon>Arachnida</taxon>
        <taxon>Araneae</taxon>
        <taxon>Araneomorphae</taxon>
        <taxon>Entelegynae</taxon>
        <taxon>Araneoidea</taxon>
        <taxon>Araneidae</taxon>
        <taxon>Araneus</taxon>
    </lineage>
</organism>
<sequence length="548" mass="64184">MKLFASSIETRKGICLPPSISAPFPTKAGSHRLRRPGYFINAWLRLLKRVHSLPCLKLKFYHALGHATLLFHHRFKKTGNVSPHVRDFEVMCGYHHLFSREGLSSAWFLFHEVTIFKADIVELILNNSKEIKKAWFYKPIEPWLGNGVLTSYDEKWKTRRKLLTPALHFSVLKEYLPIMNKQGIILRDVLYTATQKEFINIYSVMTRSSFNIVCECILDKETQVDPQNLYLSKIHELTSLISERIHRILHWNDLIFYISSAGRAFSETLRTAQELTNKIISQKIKEKQEYQQNYVPVDENSYEKNTHTQLKKSALVDLLVEEHLKHNSLSENDIRQEVDSFVFAGHDTTSAAMSWCLWMIGLHPWVQDRIHEELDAIFEENDRDATVKDLNNMKYLECVIKETARLYPPVPIIAREIRNDIRYGEYIIPKGCTCTVYAYMLHRDPDIFPNPERFDPERFTLENSAGRHPFSYVPFSAGPRNCLGQRFAIMEIKILVSSILRRYKLRSLDPRDKVHALAELVLRPANELRIQVRKRDQSFDFHSVYYRP</sequence>
<evidence type="ECO:0000256" key="10">
    <source>
        <dbReference type="RuleBase" id="RU000461"/>
    </source>
</evidence>
<dbReference type="InterPro" id="IPR017972">
    <property type="entry name" value="Cyt_P450_CS"/>
</dbReference>
<feature type="binding site" description="axial binding residue" evidence="9">
    <location>
        <position position="482"/>
    </location>
    <ligand>
        <name>heme</name>
        <dbReference type="ChEBI" id="CHEBI:30413"/>
    </ligand>
    <ligandPart>
        <name>Fe</name>
        <dbReference type="ChEBI" id="CHEBI:18248"/>
    </ligandPart>
</feature>
<proteinExistence type="inferred from homology"/>
<evidence type="ECO:0000256" key="7">
    <source>
        <dbReference type="ARBA" id="ARBA00023033"/>
    </source>
</evidence>
<dbReference type="PANTHER" id="PTHR24291:SF189">
    <property type="entry name" value="CYTOCHROME P450 4C3-RELATED"/>
    <property type="match status" value="1"/>
</dbReference>
<keyword evidence="8" id="KW-0472">Membrane</keyword>
<dbReference type="EMBL" id="BGPR01001664">
    <property type="protein sequence ID" value="GBM59064.1"/>
    <property type="molecule type" value="Genomic_DNA"/>
</dbReference>
<dbReference type="InterPro" id="IPR001128">
    <property type="entry name" value="Cyt_P450"/>
</dbReference>
<evidence type="ECO:0000256" key="5">
    <source>
        <dbReference type="ARBA" id="ARBA00022824"/>
    </source>
</evidence>